<sequence>MDSISDFKAIFEPFRKEKSSTIREAVETLITITRNVLESNDQKYRRIKTLNASFVNKVWKHDVCQRLLFAVGWTLDKDANGIEIIRITETHHLPAFLDFLMSERVSKPKTNESIKMQSNVKAKVADEERRKNLQQSKQMAKEAI</sequence>
<keyword evidence="4" id="KW-1185">Reference proteome</keyword>
<feature type="region of interest" description="Disordered" evidence="1">
    <location>
        <begin position="110"/>
        <end position="144"/>
    </location>
</feature>
<reference evidence="3 4" key="1">
    <citation type="journal article" date="2018" name="Gigascience">
        <title>Genomes of trombidid mites reveal novel predicted allergens and laterally-transferred genes associated with secondary metabolism.</title>
        <authorList>
            <person name="Dong X."/>
            <person name="Chaisiri K."/>
            <person name="Xia D."/>
            <person name="Armstrong S.D."/>
            <person name="Fang Y."/>
            <person name="Donnelly M.J."/>
            <person name="Kadowaki T."/>
            <person name="McGarry J.W."/>
            <person name="Darby A.C."/>
            <person name="Makepeace B.L."/>
        </authorList>
    </citation>
    <scope>NUCLEOTIDE SEQUENCE [LARGE SCALE GENOMIC DNA]</scope>
    <source>
        <strain evidence="3">UoL-UT</strain>
    </source>
</reference>
<dbReference type="Gene3D" id="1.20.58.2190">
    <property type="match status" value="1"/>
</dbReference>
<dbReference type="AlphaFoldDB" id="A0A443Q7P3"/>
<name>A0A443Q7P3_9ACAR</name>
<evidence type="ECO:0000313" key="4">
    <source>
        <dbReference type="Proteomes" id="UP000288716"/>
    </source>
</evidence>
<dbReference type="EMBL" id="NCKV01065839">
    <property type="protein sequence ID" value="RWR99032.1"/>
    <property type="molecule type" value="Genomic_DNA"/>
</dbReference>
<evidence type="ECO:0000259" key="2">
    <source>
        <dbReference type="Pfam" id="PF09409"/>
    </source>
</evidence>
<accession>A0A443Q7P3</accession>
<evidence type="ECO:0000256" key="1">
    <source>
        <dbReference type="SAM" id="MobiDB-lite"/>
    </source>
</evidence>
<dbReference type="InterPro" id="IPR036339">
    <property type="entry name" value="PUB-like_dom_sf"/>
</dbReference>
<dbReference type="SUPFAM" id="SSF143503">
    <property type="entry name" value="PUG domain-like"/>
    <property type="match status" value="1"/>
</dbReference>
<proteinExistence type="predicted"/>
<organism evidence="3 4">
    <name type="scientific">Leptotrombidium deliense</name>
    <dbReference type="NCBI Taxonomy" id="299467"/>
    <lineage>
        <taxon>Eukaryota</taxon>
        <taxon>Metazoa</taxon>
        <taxon>Ecdysozoa</taxon>
        <taxon>Arthropoda</taxon>
        <taxon>Chelicerata</taxon>
        <taxon>Arachnida</taxon>
        <taxon>Acari</taxon>
        <taxon>Acariformes</taxon>
        <taxon>Trombidiformes</taxon>
        <taxon>Prostigmata</taxon>
        <taxon>Anystina</taxon>
        <taxon>Parasitengona</taxon>
        <taxon>Trombiculoidea</taxon>
        <taxon>Trombiculidae</taxon>
        <taxon>Leptotrombidium</taxon>
    </lineage>
</organism>
<dbReference type="CDD" id="cd09212">
    <property type="entry name" value="PUB"/>
    <property type="match status" value="1"/>
</dbReference>
<feature type="non-terminal residue" evidence="3">
    <location>
        <position position="144"/>
    </location>
</feature>
<protein>
    <recommendedName>
        <fullName evidence="2">PUB domain-containing protein</fullName>
    </recommendedName>
</protein>
<dbReference type="STRING" id="299467.A0A443Q7P3"/>
<dbReference type="OrthoDB" id="49605at2759"/>
<dbReference type="InterPro" id="IPR018997">
    <property type="entry name" value="PUB_domain"/>
</dbReference>
<dbReference type="Pfam" id="PF09409">
    <property type="entry name" value="PUB"/>
    <property type="match status" value="1"/>
</dbReference>
<comment type="caution">
    <text evidence="3">The sequence shown here is derived from an EMBL/GenBank/DDBJ whole genome shotgun (WGS) entry which is preliminary data.</text>
</comment>
<dbReference type="VEuPathDB" id="VectorBase:LDEU014642"/>
<feature type="domain" description="PUB" evidence="2">
    <location>
        <begin position="21"/>
        <end position="81"/>
    </location>
</feature>
<dbReference type="Proteomes" id="UP000288716">
    <property type="component" value="Unassembled WGS sequence"/>
</dbReference>
<gene>
    <name evidence="3" type="ORF">B4U80_14842</name>
</gene>
<evidence type="ECO:0000313" key="3">
    <source>
        <dbReference type="EMBL" id="RWR99032.1"/>
    </source>
</evidence>